<dbReference type="GO" id="GO:0044550">
    <property type="term" value="P:secondary metabolite biosynthetic process"/>
    <property type="evidence" value="ECO:0007669"/>
    <property type="project" value="UniProtKB-ARBA"/>
</dbReference>
<comment type="similarity">
    <text evidence="2">Belongs to the ATP-dependent AMP-binding enzyme family.</text>
</comment>
<keyword evidence="4" id="KW-0597">Phosphoprotein</keyword>
<feature type="domain" description="Carrier" evidence="5">
    <location>
        <begin position="1012"/>
        <end position="1087"/>
    </location>
</feature>
<dbReference type="Gene3D" id="3.30.559.10">
    <property type="entry name" value="Chloramphenicol acetyltransferase-like domain"/>
    <property type="match status" value="1"/>
</dbReference>
<dbReference type="FunFam" id="1.10.1200.10:FF:000005">
    <property type="entry name" value="Nonribosomal peptide synthetase 1"/>
    <property type="match status" value="1"/>
</dbReference>
<dbReference type="SUPFAM" id="SSF47336">
    <property type="entry name" value="ACP-like"/>
    <property type="match status" value="1"/>
</dbReference>
<evidence type="ECO:0000256" key="3">
    <source>
        <dbReference type="ARBA" id="ARBA00022450"/>
    </source>
</evidence>
<keyword evidence="3" id="KW-0596">Phosphopantetheine</keyword>
<dbReference type="Pfam" id="PF00501">
    <property type="entry name" value="AMP-binding"/>
    <property type="match status" value="1"/>
</dbReference>
<dbReference type="InterPro" id="IPR045851">
    <property type="entry name" value="AMP-bd_C_sf"/>
</dbReference>
<dbReference type="GO" id="GO:0031177">
    <property type="term" value="F:phosphopantetheine binding"/>
    <property type="evidence" value="ECO:0007669"/>
    <property type="project" value="InterPro"/>
</dbReference>
<dbReference type="PRINTS" id="PR00154">
    <property type="entry name" value="AMPBINDING"/>
</dbReference>
<evidence type="ECO:0000256" key="2">
    <source>
        <dbReference type="ARBA" id="ARBA00006432"/>
    </source>
</evidence>
<name>A0A346GB49_9NOST</name>
<dbReference type="Gene3D" id="3.40.50.12780">
    <property type="entry name" value="N-terminal domain of ligase-like"/>
    <property type="match status" value="1"/>
</dbReference>
<dbReference type="EMBL" id="MH325199">
    <property type="protein sequence ID" value="AXN93603.1"/>
    <property type="molecule type" value="Genomic_DNA"/>
</dbReference>
<dbReference type="CDD" id="cd17643">
    <property type="entry name" value="A_NRPS_Cytc1-like"/>
    <property type="match status" value="1"/>
</dbReference>
<evidence type="ECO:0000256" key="4">
    <source>
        <dbReference type="ARBA" id="ARBA00022553"/>
    </source>
</evidence>
<dbReference type="FunFam" id="3.40.50.980:FF:000002">
    <property type="entry name" value="Enterobactin synthetase component F"/>
    <property type="match status" value="1"/>
</dbReference>
<proteinExistence type="inferred from homology"/>
<dbReference type="GO" id="GO:0008610">
    <property type="term" value="P:lipid biosynthetic process"/>
    <property type="evidence" value="ECO:0007669"/>
    <property type="project" value="UniProtKB-ARBA"/>
</dbReference>
<dbReference type="InterPro" id="IPR020806">
    <property type="entry name" value="PKS_PP-bd"/>
</dbReference>
<dbReference type="PROSITE" id="PS50075">
    <property type="entry name" value="CARRIER"/>
    <property type="match status" value="1"/>
</dbReference>
<accession>A0A346GB49</accession>
<gene>
    <name evidence="6" type="primary">puwH</name>
</gene>
<dbReference type="CDD" id="cd19543">
    <property type="entry name" value="DCL_NRPS"/>
    <property type="match status" value="1"/>
</dbReference>
<dbReference type="FunFam" id="3.30.300.30:FF:000010">
    <property type="entry name" value="Enterobactin synthetase component F"/>
    <property type="match status" value="1"/>
</dbReference>
<dbReference type="FunFam" id="3.40.50.980:FF:000001">
    <property type="entry name" value="Non-ribosomal peptide synthetase"/>
    <property type="match status" value="1"/>
</dbReference>
<dbReference type="Gene3D" id="3.30.559.30">
    <property type="entry name" value="Nonribosomal peptide synthetase, condensation domain"/>
    <property type="match status" value="1"/>
</dbReference>
<sequence>MTISEQPTKSKNVAAIYPLSPMQQGMLFHTLYSPESGIYFEQFICTISGNLNVAVFKQAWQQVVERHPVLKTLFVWENRKKPLQIVRHQVTLPWTECDWRLLAPSEQQKQVEEFLVSDRTQGFKLDQAPLMRCALLRLGENTYELVASFHHLLVDGWSLPILFQEVFTFYEAGNLGERLSLPTPRPYQEYITWLQRQDIAAAENFWRQNLQGFTAPTPLGGNRGVHHQGNFLDITFELSSQITDTLQSFAQQHRVTLSTLVQGAWAILLSRYSGELDVVFGATVSGRPPTLAGVESMVGLFINTLPVRVQIPEDTAIVPWLQYLQTQQIEREPYSYSPLVDIHGWSEVPRGMSLFESLVVFENYPVDAALQEPLASLEIDHVRVFEINNYPLTLVVAAQQTLSGKIIYDSDRFDADTVTRMMGHFQNLLTAIVTEPELSITQVPLISNTEKQQLISAWSANKAQYSSNYCLHQLFEQQVEKTPDAVALVFGEQSLTYSELNVRANQLAHHLQSLGVKPETLVGVCVERSFEMMVALLGILKAGGAYLPLDPDYPAERLEFMLADAQVSVLVTQSQCLDILPIFSANKVCLDTDWQVISTLSPENPVSQAIPESLAYVIYTSGSTGKPKGVMVNHGNVTRLFAATQDWFNFDASDVWTLFHSYAFDFSVWEMWGALLYGGRLVIVPFWVSRDPEAFYDLLLREGVTVLNQTPSAFRQLIWVESSRRDAEAQRGGDEKIALRWVIFGGEALDPTSLLPWFERHGDAYPQLVNMYGITETTVHVTFRPLTMTDTESRRSVIGVPIPDLQVYILDEHLQPVPVGVRGEMYVGGAGVTRGYLNRPELTQQRFIRLETRDNTVTYDPLYKTGDLARYLPDGNIEYLGRIDHQVKVRGFRIELGEIEAALNQHPVVQENVVIAREDTPGNQRLVAYIVADAVKSESPQIPSTTKETTWTSPQLLINELRQHLEGQLPDYMIPWAFVLLDSLPLTTNGKLDRRALPSPDLDQNRHTSFVPPQTETEQAIADIISSVLEIAKIGIHDNFFELGGHSLLATQVVSRLRQTFTIELPVQTIFQSPTIAGLAEIVIGKQLEQVDDDALAQILAEVNQLSSQEVKLQLNKDESI</sequence>
<dbReference type="InterPro" id="IPR006162">
    <property type="entry name" value="Ppantetheine_attach_site"/>
</dbReference>
<dbReference type="Pfam" id="PF00550">
    <property type="entry name" value="PP-binding"/>
    <property type="match status" value="1"/>
</dbReference>
<dbReference type="InterPro" id="IPR023213">
    <property type="entry name" value="CAT-like_dom_sf"/>
</dbReference>
<protein>
    <submittedName>
        <fullName evidence="6">PuwH</fullName>
    </submittedName>
</protein>
<dbReference type="SUPFAM" id="SSF56801">
    <property type="entry name" value="Acetyl-CoA synthetase-like"/>
    <property type="match status" value="1"/>
</dbReference>
<dbReference type="Gene3D" id="3.40.50.1820">
    <property type="entry name" value="alpha/beta hydrolase"/>
    <property type="match status" value="1"/>
</dbReference>
<dbReference type="NCBIfam" id="TIGR01733">
    <property type="entry name" value="AA-adenyl-dom"/>
    <property type="match status" value="1"/>
</dbReference>
<dbReference type="FunFam" id="3.40.50.12780:FF:000012">
    <property type="entry name" value="Non-ribosomal peptide synthetase"/>
    <property type="match status" value="1"/>
</dbReference>
<dbReference type="PANTHER" id="PTHR45527">
    <property type="entry name" value="NONRIBOSOMAL PEPTIDE SYNTHETASE"/>
    <property type="match status" value="1"/>
</dbReference>
<dbReference type="Pfam" id="PF13193">
    <property type="entry name" value="AMP-binding_C"/>
    <property type="match status" value="1"/>
</dbReference>
<dbReference type="InterPro" id="IPR020845">
    <property type="entry name" value="AMP-binding_CS"/>
</dbReference>
<dbReference type="GO" id="GO:0005829">
    <property type="term" value="C:cytosol"/>
    <property type="evidence" value="ECO:0007669"/>
    <property type="project" value="TreeGrafter"/>
</dbReference>
<organism evidence="6">
    <name type="scientific">Anabaena minutissima UTEX B 1613</name>
    <dbReference type="NCBI Taxonomy" id="2303153"/>
    <lineage>
        <taxon>Bacteria</taxon>
        <taxon>Bacillati</taxon>
        <taxon>Cyanobacteriota</taxon>
        <taxon>Cyanophyceae</taxon>
        <taxon>Nostocales</taxon>
        <taxon>Nostocaceae</taxon>
        <taxon>Anabaena</taxon>
    </lineage>
</organism>
<dbReference type="PANTHER" id="PTHR45527:SF14">
    <property type="entry name" value="PLIPASTATIN SYNTHASE SUBUNIT B"/>
    <property type="match status" value="1"/>
</dbReference>
<dbReference type="AlphaFoldDB" id="A0A346GB49"/>
<dbReference type="InterPro" id="IPR036736">
    <property type="entry name" value="ACP-like_sf"/>
</dbReference>
<dbReference type="SUPFAM" id="SSF52777">
    <property type="entry name" value="CoA-dependent acyltransferases"/>
    <property type="match status" value="2"/>
</dbReference>
<dbReference type="InterPro" id="IPR025110">
    <property type="entry name" value="AMP-bd_C"/>
</dbReference>
<dbReference type="InterPro" id="IPR000873">
    <property type="entry name" value="AMP-dep_synth/lig_dom"/>
</dbReference>
<dbReference type="Gene3D" id="3.30.300.30">
    <property type="match status" value="1"/>
</dbReference>
<dbReference type="GO" id="GO:0003824">
    <property type="term" value="F:catalytic activity"/>
    <property type="evidence" value="ECO:0007669"/>
    <property type="project" value="InterPro"/>
</dbReference>
<dbReference type="InterPro" id="IPR020459">
    <property type="entry name" value="AMP-binding"/>
</dbReference>
<dbReference type="InterPro" id="IPR042099">
    <property type="entry name" value="ANL_N_sf"/>
</dbReference>
<dbReference type="InterPro" id="IPR029058">
    <property type="entry name" value="AB_hydrolase_fold"/>
</dbReference>
<evidence type="ECO:0000256" key="1">
    <source>
        <dbReference type="ARBA" id="ARBA00001957"/>
    </source>
</evidence>
<dbReference type="SMART" id="SM00823">
    <property type="entry name" value="PKS_PP"/>
    <property type="match status" value="1"/>
</dbReference>
<dbReference type="InterPro" id="IPR009081">
    <property type="entry name" value="PP-bd_ACP"/>
</dbReference>
<dbReference type="PROSITE" id="PS00012">
    <property type="entry name" value="PHOSPHOPANTETHEINE"/>
    <property type="match status" value="1"/>
</dbReference>
<dbReference type="InterPro" id="IPR010071">
    <property type="entry name" value="AA_adenyl_dom"/>
</dbReference>
<dbReference type="PROSITE" id="PS00455">
    <property type="entry name" value="AMP_BINDING"/>
    <property type="match status" value="1"/>
</dbReference>
<dbReference type="InterPro" id="IPR001242">
    <property type="entry name" value="Condensation_dom"/>
</dbReference>
<comment type="cofactor">
    <cofactor evidence="1">
        <name>pantetheine 4'-phosphate</name>
        <dbReference type="ChEBI" id="CHEBI:47942"/>
    </cofactor>
</comment>
<dbReference type="GO" id="GO:0043041">
    <property type="term" value="P:amino acid activation for nonribosomal peptide biosynthetic process"/>
    <property type="evidence" value="ECO:0007669"/>
    <property type="project" value="TreeGrafter"/>
</dbReference>
<evidence type="ECO:0000313" key="6">
    <source>
        <dbReference type="EMBL" id="AXN93603.1"/>
    </source>
</evidence>
<reference evidence="6" key="1">
    <citation type="submission" date="2018-05" db="EMBL/GenBank/DDBJ databases">
        <title>The structural diversity of cytotoxic puwainaphycin and minutissamide lipopeptides is generated by a common biosynthetic pathway employing two alternative starter modules.</title>
        <authorList>
            <person name="Mares J."/>
            <person name="Hajek J."/>
            <person name="Urajova P."/>
            <person name="Kust A."/>
            <person name="Jokela J."/>
            <person name="Saurav K."/>
            <person name="Galica T."/>
            <person name="Capkova K."/>
            <person name="Mattila A."/>
            <person name="Haapaniemi E."/>
            <person name="Permi P."/>
            <person name="Mysterud I."/>
            <person name="Skulberg O.M."/>
            <person name="Karlsen J."/>
            <person name="Fewer D.P."/>
            <person name="Sivonen K."/>
            <person name="Tonnesen H.H."/>
            <person name="Hrouzek P."/>
        </authorList>
    </citation>
    <scope>NUCLEOTIDE SEQUENCE</scope>
    <source>
        <strain evidence="6">UTEX B 1613</strain>
    </source>
</reference>
<evidence type="ECO:0000259" key="5">
    <source>
        <dbReference type="PROSITE" id="PS50075"/>
    </source>
</evidence>
<dbReference type="Pfam" id="PF00668">
    <property type="entry name" value="Condensation"/>
    <property type="match status" value="1"/>
</dbReference>